<keyword evidence="4 9" id="KW-0812">Transmembrane</keyword>
<evidence type="ECO:0000256" key="9">
    <source>
        <dbReference type="SAM" id="Phobius"/>
    </source>
</evidence>
<name>A0ABW0PVK5_9HYPH</name>
<keyword evidence="5" id="KW-0029">Amino-acid transport</keyword>
<evidence type="ECO:0000256" key="2">
    <source>
        <dbReference type="ARBA" id="ARBA00022448"/>
    </source>
</evidence>
<keyword evidence="2" id="KW-0813">Transport</keyword>
<feature type="transmembrane region" description="Helical" evidence="9">
    <location>
        <begin position="12"/>
        <end position="35"/>
    </location>
</feature>
<reference evidence="11" key="1">
    <citation type="journal article" date="2019" name="Int. J. Syst. Evol. Microbiol.">
        <title>The Global Catalogue of Microorganisms (GCM) 10K type strain sequencing project: providing services to taxonomists for standard genome sequencing and annotation.</title>
        <authorList>
            <consortium name="The Broad Institute Genomics Platform"/>
            <consortium name="The Broad Institute Genome Sequencing Center for Infectious Disease"/>
            <person name="Wu L."/>
            <person name="Ma J."/>
        </authorList>
    </citation>
    <scope>NUCLEOTIDE SEQUENCE [LARGE SCALE GENOMIC DNA]</scope>
    <source>
        <strain evidence="11">KACC 12633</strain>
    </source>
</reference>
<proteinExistence type="inferred from homology"/>
<keyword evidence="11" id="KW-1185">Reference proteome</keyword>
<organism evidence="10 11">
    <name type="scientific">Kaistia terrae</name>
    <dbReference type="NCBI Taxonomy" id="537017"/>
    <lineage>
        <taxon>Bacteria</taxon>
        <taxon>Pseudomonadati</taxon>
        <taxon>Pseudomonadota</taxon>
        <taxon>Alphaproteobacteria</taxon>
        <taxon>Hyphomicrobiales</taxon>
        <taxon>Kaistiaceae</taxon>
        <taxon>Kaistia</taxon>
    </lineage>
</organism>
<dbReference type="Proteomes" id="UP001596150">
    <property type="component" value="Unassembled WGS sequence"/>
</dbReference>
<evidence type="ECO:0000256" key="1">
    <source>
        <dbReference type="ARBA" id="ARBA00004651"/>
    </source>
</evidence>
<dbReference type="Pfam" id="PF02653">
    <property type="entry name" value="BPD_transp_2"/>
    <property type="match status" value="1"/>
</dbReference>
<evidence type="ECO:0000313" key="11">
    <source>
        <dbReference type="Proteomes" id="UP001596150"/>
    </source>
</evidence>
<dbReference type="RefSeq" id="WP_266344184.1">
    <property type="nucleotide sequence ID" value="NZ_JAPKNH010000004.1"/>
</dbReference>
<dbReference type="PANTHER" id="PTHR11795">
    <property type="entry name" value="BRANCHED-CHAIN AMINO ACID TRANSPORT SYSTEM PERMEASE PROTEIN LIVH"/>
    <property type="match status" value="1"/>
</dbReference>
<evidence type="ECO:0000256" key="5">
    <source>
        <dbReference type="ARBA" id="ARBA00022970"/>
    </source>
</evidence>
<gene>
    <name evidence="10" type="ORF">ACFPP9_12375</name>
</gene>
<dbReference type="InterPro" id="IPR052157">
    <property type="entry name" value="BCAA_transport_permease"/>
</dbReference>
<evidence type="ECO:0000256" key="6">
    <source>
        <dbReference type="ARBA" id="ARBA00022989"/>
    </source>
</evidence>
<feature type="transmembrane region" description="Helical" evidence="9">
    <location>
        <begin position="135"/>
        <end position="157"/>
    </location>
</feature>
<feature type="transmembrane region" description="Helical" evidence="9">
    <location>
        <begin position="94"/>
        <end position="115"/>
    </location>
</feature>
<keyword evidence="3" id="KW-1003">Cell membrane</keyword>
<feature type="transmembrane region" description="Helical" evidence="9">
    <location>
        <begin position="218"/>
        <end position="242"/>
    </location>
</feature>
<evidence type="ECO:0000256" key="8">
    <source>
        <dbReference type="ARBA" id="ARBA00037998"/>
    </source>
</evidence>
<evidence type="ECO:0000256" key="4">
    <source>
        <dbReference type="ARBA" id="ARBA00022692"/>
    </source>
</evidence>
<keyword evidence="7 9" id="KW-0472">Membrane</keyword>
<keyword evidence="6 9" id="KW-1133">Transmembrane helix</keyword>
<feature type="transmembrane region" description="Helical" evidence="9">
    <location>
        <begin position="42"/>
        <end position="62"/>
    </location>
</feature>
<comment type="caution">
    <text evidence="10">The sequence shown here is derived from an EMBL/GenBank/DDBJ whole genome shotgun (WGS) entry which is preliminary data.</text>
</comment>
<feature type="transmembrane region" description="Helical" evidence="9">
    <location>
        <begin position="68"/>
        <end position="87"/>
    </location>
</feature>
<comment type="subcellular location">
    <subcellularLocation>
        <location evidence="1">Cell membrane</location>
        <topology evidence="1">Multi-pass membrane protein</topology>
    </subcellularLocation>
</comment>
<dbReference type="InterPro" id="IPR001851">
    <property type="entry name" value="ABC_transp_permease"/>
</dbReference>
<dbReference type="EMBL" id="JBHSML010000003">
    <property type="protein sequence ID" value="MFC5516570.1"/>
    <property type="molecule type" value="Genomic_DNA"/>
</dbReference>
<sequence>MVTLFGLALDAMNYTSVLLLVCIGLVVIFGLMQVINLAHGEFFLLGAYTVLVAQGVGIPFWLAVPMAFVAVAIVGLLCDAVILRFIYDRPVDTILATWGLSLAIRQAIVIVFGAQSQQVAAPLTTPVELFGVSYSSYRLVVMLIAVLVALAVFLVLYRTSIGLAARAAMANRQMAQCLGINMRRLDRSTFSVGAGLAGLSGAVMAPLMSVDPQMGMGFVLPAFLSILVGGVGSPVGAIWGSVVIGGSTTLVSAWWTPVIAQIVVFLLAIVTIRFLPSGLSGLRKR</sequence>
<evidence type="ECO:0000256" key="3">
    <source>
        <dbReference type="ARBA" id="ARBA00022475"/>
    </source>
</evidence>
<comment type="similarity">
    <text evidence="8">Belongs to the binding-protein-dependent transport system permease family. LivHM subfamily.</text>
</comment>
<evidence type="ECO:0000256" key="7">
    <source>
        <dbReference type="ARBA" id="ARBA00023136"/>
    </source>
</evidence>
<feature type="transmembrane region" description="Helical" evidence="9">
    <location>
        <begin position="254"/>
        <end position="275"/>
    </location>
</feature>
<dbReference type="PANTHER" id="PTHR11795:SF447">
    <property type="entry name" value="ABC TRANSPORTER PERMEASE PROTEIN"/>
    <property type="match status" value="1"/>
</dbReference>
<accession>A0ABW0PVK5</accession>
<dbReference type="CDD" id="cd06582">
    <property type="entry name" value="TM_PBP1_LivH_like"/>
    <property type="match status" value="1"/>
</dbReference>
<evidence type="ECO:0000313" key="10">
    <source>
        <dbReference type="EMBL" id="MFC5516570.1"/>
    </source>
</evidence>
<protein>
    <submittedName>
        <fullName evidence="10">Branched-chain amino acid ABC transporter permease</fullName>
    </submittedName>
</protein>